<reference evidence="1 2" key="1">
    <citation type="journal article" date="2014" name="Genome Announc.">
        <title>Draft Genome Sequence of the Haloacid-Degrading Burkholderia caribensis Strain MBA4.</title>
        <authorList>
            <person name="Pan Y."/>
            <person name="Kong K.F."/>
            <person name="Tsang J.S."/>
        </authorList>
    </citation>
    <scope>NUCLEOTIDE SEQUENCE [LARGE SCALE GENOMIC DNA]</scope>
    <source>
        <strain evidence="1 2">MBA4</strain>
        <plasmid evidence="2">Plasmid</plasmid>
    </source>
</reference>
<dbReference type="EMBL" id="CP012748">
    <property type="protein sequence ID" value="ALL70077.1"/>
    <property type="molecule type" value="Genomic_DNA"/>
</dbReference>
<gene>
    <name evidence="1" type="ORF">K788_0001567</name>
</gene>
<evidence type="ECO:0000313" key="1">
    <source>
        <dbReference type="EMBL" id="ALL70077.1"/>
    </source>
</evidence>
<accession>A0A0N7JVT1</accession>
<keyword evidence="1" id="KW-0614">Plasmid</keyword>
<name>A0A0N7JVT1_9BURK</name>
<proteinExistence type="predicted"/>
<dbReference type="KEGG" id="bcai:K788_0001567"/>
<evidence type="ECO:0000313" key="2">
    <source>
        <dbReference type="Proteomes" id="UP000019146"/>
    </source>
</evidence>
<organism evidence="1 2">
    <name type="scientific">Paraburkholderia caribensis MBA4</name>
    <dbReference type="NCBI Taxonomy" id="1323664"/>
    <lineage>
        <taxon>Bacteria</taxon>
        <taxon>Pseudomonadati</taxon>
        <taxon>Pseudomonadota</taxon>
        <taxon>Betaproteobacteria</taxon>
        <taxon>Burkholderiales</taxon>
        <taxon>Burkholderiaceae</taxon>
        <taxon>Paraburkholderia</taxon>
    </lineage>
</organism>
<sequence>MHAWRASGVFCAARDADCHASFVRAWLDTADTIARALRIGRWHGT</sequence>
<geneLocation type="plasmid" evidence="2"/>
<dbReference type="AlphaFoldDB" id="A0A0N7JVT1"/>
<protein>
    <submittedName>
        <fullName evidence="1">Uncharacterized protein</fullName>
    </submittedName>
</protein>
<dbReference type="Proteomes" id="UP000019146">
    <property type="component" value="Plasmid unnamed"/>
</dbReference>